<gene>
    <name evidence="2" type="ORF">F5050DRAFT_412435</name>
</gene>
<sequence length="596" mass="64310">MTSAFLSLNTPILASSLPLHADTVHYLVYEGNHTVVWDIRRKIVEEEEEVNHTEILKSTLWTVQVVSQNIHRLWLFYIGNHNSKPLQDQRLVKVFESTMILRCLYPCSEECSFQNAPCPNCNSPEFPSVYTAAKCLPRRPWRRPWNAFRDAVRAALIRSVNHNITDQDQNPKRWASALKNGFIVADAILKPNSDEWVTSGWEQTRTLLYVHIQIVPALESSPRLIVHPAVLRTPYCILGKTPTAGTALTLLPYGTPAYFMANYSGPTSTLTAQFRDVLRGLAVDGWEGPNYPKKNGKGKGRGEARNPVNYVIVFIPVNIDGSADRKGLTVIYPSLLALAIPPGVRAPMDISLLPTLPAPLQPSPTVPAAVVSVTPSAPVNGALNSPLTGPRSAYQFPPGPPIPSATANAFPTLNSPLVFGSGVNHNQLPQAHTSPLYSQGAGNVVHVGAAGSGAPGPGTPFPLSNITSSTLASSLIAGNPSQVSTGSEARRNPSLSINSNDMLLRAHRVVSTASRLSALASPSSVNTPVAIPTPGVPTPGTVSVTTPGGPSTAREYLLPHISELVLTLHSFRHLSPHTRFNHFYASPDSCRSFCIR</sequence>
<comment type="caution">
    <text evidence="2">The sequence shown here is derived from an EMBL/GenBank/DDBJ whole genome shotgun (WGS) entry which is preliminary data.</text>
</comment>
<reference evidence="2" key="1">
    <citation type="submission" date="2022-08" db="EMBL/GenBank/DDBJ databases">
        <authorList>
            <consortium name="DOE Joint Genome Institute"/>
            <person name="Min B."/>
            <person name="Riley R."/>
            <person name="Sierra-Patev S."/>
            <person name="Naranjo-Ortiz M."/>
            <person name="Looney B."/>
            <person name="Konkel Z."/>
            <person name="Slot J.C."/>
            <person name="Sakamoto Y."/>
            <person name="Steenwyk J.L."/>
            <person name="Rokas A."/>
            <person name="Carro J."/>
            <person name="Camarero S."/>
            <person name="Ferreira P."/>
            <person name="Molpeceres G."/>
            <person name="Ruiz-Duenas F.J."/>
            <person name="Serrano A."/>
            <person name="Henrissat B."/>
            <person name="Drula E."/>
            <person name="Hughes K.W."/>
            <person name="Mata J.L."/>
            <person name="Ishikawa N.K."/>
            <person name="Vargas-Isla R."/>
            <person name="Ushijima S."/>
            <person name="Smith C.A."/>
            <person name="Ahrendt S."/>
            <person name="Andreopoulos W."/>
            <person name="He G."/>
            <person name="Labutti K."/>
            <person name="Lipzen A."/>
            <person name="Ng V."/>
            <person name="Sandor L."/>
            <person name="Barry K."/>
            <person name="Martinez A.T."/>
            <person name="Xiao Y."/>
            <person name="Gibbons J.G."/>
            <person name="Terashima K."/>
            <person name="Hibbett D.S."/>
            <person name="Grigoriev I.V."/>
        </authorList>
    </citation>
    <scope>NUCLEOTIDE SEQUENCE</scope>
    <source>
        <strain evidence="2">TFB10827</strain>
    </source>
</reference>
<feature type="domain" description="Mediator complex subunit Med13 N-terminal" evidence="1">
    <location>
        <begin position="23"/>
        <end position="279"/>
    </location>
</feature>
<name>A0ABQ8Q8H1_9AGAR</name>
<dbReference type="InterPro" id="IPR021643">
    <property type="entry name" value="Mediator_Med13_N"/>
</dbReference>
<protein>
    <recommendedName>
        <fullName evidence="1">Mediator complex subunit Med13 N-terminal domain-containing protein</fullName>
    </recommendedName>
</protein>
<proteinExistence type="predicted"/>
<evidence type="ECO:0000313" key="3">
    <source>
        <dbReference type="Proteomes" id="UP001163828"/>
    </source>
</evidence>
<dbReference type="Proteomes" id="UP001163828">
    <property type="component" value="Unassembled WGS sequence"/>
</dbReference>
<dbReference type="EMBL" id="MU790681">
    <property type="protein sequence ID" value="KAJ3994838.1"/>
    <property type="molecule type" value="Genomic_DNA"/>
</dbReference>
<organism evidence="2 3">
    <name type="scientific">Lentinula boryana</name>
    <dbReference type="NCBI Taxonomy" id="40481"/>
    <lineage>
        <taxon>Eukaryota</taxon>
        <taxon>Fungi</taxon>
        <taxon>Dikarya</taxon>
        <taxon>Basidiomycota</taxon>
        <taxon>Agaricomycotina</taxon>
        <taxon>Agaricomycetes</taxon>
        <taxon>Agaricomycetidae</taxon>
        <taxon>Agaricales</taxon>
        <taxon>Marasmiineae</taxon>
        <taxon>Omphalotaceae</taxon>
        <taxon>Lentinula</taxon>
    </lineage>
</organism>
<keyword evidence="3" id="KW-1185">Reference proteome</keyword>
<evidence type="ECO:0000313" key="2">
    <source>
        <dbReference type="EMBL" id="KAJ3994838.1"/>
    </source>
</evidence>
<evidence type="ECO:0000259" key="1">
    <source>
        <dbReference type="Pfam" id="PF11597"/>
    </source>
</evidence>
<dbReference type="Pfam" id="PF11597">
    <property type="entry name" value="Med13_N"/>
    <property type="match status" value="1"/>
</dbReference>
<accession>A0ABQ8Q8H1</accession>